<sequence>MLKKEEVLEKLNSSAEGLSEQEAAERLKKYGRNAIKEVYSLNPAKIFLKQFNSFIIYVLLAAILISVIIAHYIDAYVIAAIVLLNAVIGFIQQYKAEKSIIELRKMFIPTTKVFRGGKLKVVSSQDIVPGDVVLFEEGDKVTADCRILETTNVEVSEAILTGESAPVEKHDAVIRMDGMLSEKLNMLFAGTAVARGKAKAVVTETGMGTEFGRIALKLQEISLPETPMQKKLDRFAKQISFIVLILAGIIFFLGIMQGKDKVEMFLTSVALIVSMIPEGLPAIITISLALATKTMLKNNVLIRRLPAAETLGSVTVICSDKTGTMTEEKMHVTDIFYNNKFFKNTARGLLHRNKLVNLQKESGFLQLVKTSILSSNARFEETKYREYQIIGDPTESAFVSFALSLGIDKKIFAEIEPRIKEISFSSERKMMSILRKSIRRNVLYCKGSPSSIMEKSSFEMRDGGLVALNARRKLELLKVAEGFEREGMRVMAFAFRYSPGEKNPEEALAFMGFFGMLDPPRKEVRQAIIACRQAGIKVKMITGDSILTAKNIGERIGIEGRIIGGREIEEMSDEDLLGEIDSIAIFARTEPKQKLRIVEILKMKGEQVAITGDGINDILALKRADIGIAMGIKGSDIARDVSDMILLDDNFANIVKGVEEGRVVYDNSKKATKFLLASNFGELLLVFYSIIAGIPLPILPLQILWINLVTDAPPALALAKEKGDDVMAKPRHEKSLLDGIFWFVLAAGIVSVISALLVFYYGMHNLSIEKARTMVMFSMIGFEIFFVFSCRSGKALSKASLFSNKYIWYSILIVLALQLVLVFTPLASVFSITGLSFFEWFIVLLASLPGLVVFEAWKIFRNKDQGFLKSYAKKAPGRD</sequence>
<evidence type="ECO:0000256" key="6">
    <source>
        <dbReference type="ARBA" id="ARBA00022741"/>
    </source>
</evidence>
<keyword evidence="9" id="KW-1278">Translocase</keyword>
<dbReference type="AlphaFoldDB" id="A0A0G0Y3R9"/>
<dbReference type="GO" id="GO:0016887">
    <property type="term" value="F:ATP hydrolysis activity"/>
    <property type="evidence" value="ECO:0007669"/>
    <property type="project" value="InterPro"/>
</dbReference>
<dbReference type="InterPro" id="IPR023299">
    <property type="entry name" value="ATPase_P-typ_cyto_dom_N"/>
</dbReference>
<feature type="transmembrane region" description="Helical" evidence="12">
    <location>
        <begin position="674"/>
        <end position="696"/>
    </location>
</feature>
<evidence type="ECO:0000259" key="13">
    <source>
        <dbReference type="SMART" id="SM00831"/>
    </source>
</evidence>
<feature type="transmembrane region" description="Helical" evidence="12">
    <location>
        <begin position="740"/>
        <end position="762"/>
    </location>
</feature>
<evidence type="ECO:0000256" key="7">
    <source>
        <dbReference type="ARBA" id="ARBA00022840"/>
    </source>
</evidence>
<dbReference type="SUPFAM" id="SSF81653">
    <property type="entry name" value="Calcium ATPase, transduction domain A"/>
    <property type="match status" value="1"/>
</dbReference>
<keyword evidence="4" id="KW-0597">Phosphoprotein</keyword>
<dbReference type="Gene3D" id="3.40.50.1000">
    <property type="entry name" value="HAD superfamily/HAD-like"/>
    <property type="match status" value="1"/>
</dbReference>
<evidence type="ECO:0000313" key="15">
    <source>
        <dbReference type="Proteomes" id="UP000034160"/>
    </source>
</evidence>
<dbReference type="InterPro" id="IPR023298">
    <property type="entry name" value="ATPase_P-typ_TM_dom_sf"/>
</dbReference>
<evidence type="ECO:0000256" key="5">
    <source>
        <dbReference type="ARBA" id="ARBA00022692"/>
    </source>
</evidence>
<dbReference type="PROSITE" id="PS00154">
    <property type="entry name" value="ATPASE_E1_E2"/>
    <property type="match status" value="1"/>
</dbReference>
<protein>
    <submittedName>
        <fullName evidence="14">Cation transport ATPase</fullName>
    </submittedName>
</protein>
<dbReference type="InterPro" id="IPR018303">
    <property type="entry name" value="ATPase_P-typ_P_site"/>
</dbReference>
<dbReference type="GO" id="GO:0005886">
    <property type="term" value="C:plasma membrane"/>
    <property type="evidence" value="ECO:0007669"/>
    <property type="project" value="UniProtKB-SubCell"/>
</dbReference>
<keyword evidence="11 12" id="KW-0472">Membrane</keyword>
<feature type="transmembrane region" description="Helical" evidence="12">
    <location>
        <begin position="264"/>
        <end position="291"/>
    </location>
</feature>
<comment type="subcellular location">
    <subcellularLocation>
        <location evidence="1">Cell membrane</location>
        <topology evidence="1">Multi-pass membrane protein</topology>
    </subcellularLocation>
</comment>
<keyword evidence="6" id="KW-0547">Nucleotide-binding</keyword>
<dbReference type="InterPro" id="IPR006068">
    <property type="entry name" value="ATPase_P-typ_cation-transptr_C"/>
</dbReference>
<evidence type="ECO:0000256" key="11">
    <source>
        <dbReference type="ARBA" id="ARBA00023136"/>
    </source>
</evidence>
<accession>A0A0G0Y3R9</accession>
<keyword evidence="5 12" id="KW-0812">Transmembrane</keyword>
<evidence type="ECO:0000256" key="1">
    <source>
        <dbReference type="ARBA" id="ARBA00004651"/>
    </source>
</evidence>
<evidence type="ECO:0000256" key="2">
    <source>
        <dbReference type="ARBA" id="ARBA00005675"/>
    </source>
</evidence>
<evidence type="ECO:0000256" key="4">
    <source>
        <dbReference type="ARBA" id="ARBA00022553"/>
    </source>
</evidence>
<dbReference type="InterPro" id="IPR008250">
    <property type="entry name" value="ATPase_P-typ_transduc_dom_A_sf"/>
</dbReference>
<comment type="caution">
    <text evidence="14">The sequence shown here is derived from an EMBL/GenBank/DDBJ whole genome shotgun (WGS) entry which is preliminary data.</text>
</comment>
<feature type="transmembrane region" description="Helical" evidence="12">
    <location>
        <begin position="840"/>
        <end position="860"/>
    </location>
</feature>
<dbReference type="InterPro" id="IPR059000">
    <property type="entry name" value="ATPase_P-type_domA"/>
</dbReference>
<dbReference type="InterPro" id="IPR050510">
    <property type="entry name" value="Cation_transp_ATPase_P-type"/>
</dbReference>
<keyword evidence="7" id="KW-0067">ATP-binding</keyword>
<dbReference type="PRINTS" id="PR00120">
    <property type="entry name" value="HATPASE"/>
</dbReference>
<evidence type="ECO:0000256" key="9">
    <source>
        <dbReference type="ARBA" id="ARBA00022967"/>
    </source>
</evidence>
<reference evidence="14 15" key="1">
    <citation type="journal article" date="2015" name="Nature">
        <title>rRNA introns, odd ribosomes, and small enigmatic genomes across a large radiation of phyla.</title>
        <authorList>
            <person name="Brown C.T."/>
            <person name="Hug L.A."/>
            <person name="Thomas B.C."/>
            <person name="Sharon I."/>
            <person name="Castelle C.J."/>
            <person name="Singh A."/>
            <person name="Wilkins M.J."/>
            <person name="Williams K.H."/>
            <person name="Banfield J.F."/>
        </authorList>
    </citation>
    <scope>NUCLEOTIDE SEQUENCE [LARGE SCALE GENOMIC DNA]</scope>
</reference>
<dbReference type="InterPro" id="IPR036412">
    <property type="entry name" value="HAD-like_sf"/>
</dbReference>
<feature type="transmembrane region" description="Helical" evidence="12">
    <location>
        <begin position="806"/>
        <end position="828"/>
    </location>
</feature>
<evidence type="ECO:0000256" key="12">
    <source>
        <dbReference type="SAM" id="Phobius"/>
    </source>
</evidence>
<dbReference type="Proteomes" id="UP000034160">
    <property type="component" value="Unassembled WGS sequence"/>
</dbReference>
<dbReference type="Gene3D" id="2.70.150.10">
    <property type="entry name" value="Calcium-transporting ATPase, cytoplasmic transduction domain A"/>
    <property type="match status" value="1"/>
</dbReference>
<feature type="transmembrane region" description="Helical" evidence="12">
    <location>
        <begin position="239"/>
        <end position="258"/>
    </location>
</feature>
<dbReference type="SUPFAM" id="SSF81665">
    <property type="entry name" value="Calcium ATPase, transmembrane domain M"/>
    <property type="match status" value="1"/>
</dbReference>
<dbReference type="SUPFAM" id="SSF81660">
    <property type="entry name" value="Metal cation-transporting ATPase, ATP-binding domain N"/>
    <property type="match status" value="1"/>
</dbReference>
<proteinExistence type="inferred from homology"/>
<keyword evidence="3" id="KW-1003">Cell membrane</keyword>
<evidence type="ECO:0000256" key="3">
    <source>
        <dbReference type="ARBA" id="ARBA00022475"/>
    </source>
</evidence>
<evidence type="ECO:0000256" key="8">
    <source>
        <dbReference type="ARBA" id="ARBA00022842"/>
    </source>
</evidence>
<dbReference type="SFLD" id="SFLDF00027">
    <property type="entry name" value="p-type_atpase"/>
    <property type="match status" value="1"/>
</dbReference>
<dbReference type="PANTHER" id="PTHR43294">
    <property type="entry name" value="SODIUM/POTASSIUM-TRANSPORTING ATPASE SUBUNIT ALPHA"/>
    <property type="match status" value="1"/>
</dbReference>
<gene>
    <name evidence="14" type="ORF">UU93_C0017G0007</name>
</gene>
<dbReference type="InterPro" id="IPR044492">
    <property type="entry name" value="P_typ_ATPase_HD_dom"/>
</dbReference>
<dbReference type="Pfam" id="PF00122">
    <property type="entry name" value="E1-E2_ATPase"/>
    <property type="match status" value="1"/>
</dbReference>
<dbReference type="Gene3D" id="3.40.1110.10">
    <property type="entry name" value="Calcium-transporting ATPase, cytoplasmic domain N"/>
    <property type="match status" value="1"/>
</dbReference>
<dbReference type="SUPFAM" id="SSF56784">
    <property type="entry name" value="HAD-like"/>
    <property type="match status" value="1"/>
</dbReference>
<feature type="transmembrane region" description="Helical" evidence="12">
    <location>
        <begin position="51"/>
        <end position="69"/>
    </location>
</feature>
<dbReference type="STRING" id="1618356.UU93_C0017G0007"/>
<dbReference type="InterPro" id="IPR023214">
    <property type="entry name" value="HAD_sf"/>
</dbReference>
<dbReference type="InterPro" id="IPR001757">
    <property type="entry name" value="P_typ_ATPase"/>
</dbReference>
<dbReference type="SMART" id="SM00831">
    <property type="entry name" value="Cation_ATPase_N"/>
    <property type="match status" value="1"/>
</dbReference>
<dbReference type="FunFam" id="2.70.150.10:FF:000160">
    <property type="entry name" value="Sarcoplasmic/endoplasmic reticulum calcium ATPase 1"/>
    <property type="match status" value="1"/>
</dbReference>
<feature type="transmembrane region" description="Helical" evidence="12">
    <location>
        <begin position="75"/>
        <end position="94"/>
    </location>
</feature>
<dbReference type="SFLD" id="SFLDG00002">
    <property type="entry name" value="C1.7:_P-type_atpase_like"/>
    <property type="match status" value="1"/>
</dbReference>
<dbReference type="SFLD" id="SFLDS00003">
    <property type="entry name" value="Haloacid_Dehalogenase"/>
    <property type="match status" value="1"/>
</dbReference>
<dbReference type="Pfam" id="PF00690">
    <property type="entry name" value="Cation_ATPase_N"/>
    <property type="match status" value="1"/>
</dbReference>
<keyword evidence="8" id="KW-0460">Magnesium</keyword>
<dbReference type="Pfam" id="PF13246">
    <property type="entry name" value="Cation_ATPase"/>
    <property type="match status" value="1"/>
</dbReference>
<organism evidence="14 15">
    <name type="scientific">Candidatus Amesbacteria bacterium GW2011_GWA2_42_12</name>
    <dbReference type="NCBI Taxonomy" id="1618356"/>
    <lineage>
        <taxon>Bacteria</taxon>
        <taxon>Candidatus Amesiibacteriota</taxon>
    </lineage>
</organism>
<dbReference type="GO" id="GO:0005524">
    <property type="term" value="F:ATP binding"/>
    <property type="evidence" value="ECO:0007669"/>
    <property type="project" value="UniProtKB-KW"/>
</dbReference>
<comment type="similarity">
    <text evidence="2">Belongs to the cation transport ATPase (P-type) (TC 3.A.3) family. Type IIA subfamily.</text>
</comment>
<dbReference type="Gene3D" id="1.20.1110.10">
    <property type="entry name" value="Calcium-transporting ATPase, transmembrane domain"/>
    <property type="match status" value="1"/>
</dbReference>
<feature type="domain" description="Cation-transporting P-type ATPase N-terminal" evidence="13">
    <location>
        <begin position="2"/>
        <end position="71"/>
    </location>
</feature>
<dbReference type="Pfam" id="PF00689">
    <property type="entry name" value="Cation_ATPase_C"/>
    <property type="match status" value="1"/>
</dbReference>
<dbReference type="EMBL" id="LCCN01000017">
    <property type="protein sequence ID" value="KKS31474.1"/>
    <property type="molecule type" value="Genomic_DNA"/>
</dbReference>
<name>A0A0G0Y3R9_9BACT</name>
<dbReference type="InterPro" id="IPR004014">
    <property type="entry name" value="ATPase_P-typ_cation-transptr_N"/>
</dbReference>
<dbReference type="PRINTS" id="PR00119">
    <property type="entry name" value="CATATPASE"/>
</dbReference>
<dbReference type="NCBIfam" id="TIGR01494">
    <property type="entry name" value="ATPase_P-type"/>
    <property type="match status" value="2"/>
</dbReference>
<evidence type="ECO:0000256" key="10">
    <source>
        <dbReference type="ARBA" id="ARBA00022989"/>
    </source>
</evidence>
<evidence type="ECO:0000313" key="14">
    <source>
        <dbReference type="EMBL" id="KKS31474.1"/>
    </source>
</evidence>
<feature type="transmembrane region" description="Helical" evidence="12">
    <location>
        <begin position="702"/>
        <end position="719"/>
    </location>
</feature>
<keyword evidence="10 12" id="KW-1133">Transmembrane helix</keyword>
<dbReference type="PANTHER" id="PTHR43294:SF21">
    <property type="entry name" value="CATION TRANSPORTING ATPASE"/>
    <property type="match status" value="1"/>
</dbReference>
<feature type="transmembrane region" description="Helical" evidence="12">
    <location>
        <begin position="774"/>
        <end position="794"/>
    </location>
</feature>